<reference evidence="7 8" key="1">
    <citation type="submission" date="2015-08" db="EMBL/GenBank/DDBJ databases">
        <title>Next Generation Sequencing and Analysis of the Genome of Puccinia sorghi L Schw, the Causal Agent of Maize Common Rust.</title>
        <authorList>
            <person name="Rochi L."/>
            <person name="Burguener G."/>
            <person name="Darino M."/>
            <person name="Turjanski A."/>
            <person name="Kreff E."/>
            <person name="Dieguez M.J."/>
            <person name="Sacco F."/>
        </authorList>
    </citation>
    <scope>NUCLEOTIDE SEQUENCE [LARGE SCALE GENOMIC DNA]</scope>
    <source>
        <strain evidence="7 8">RO10H11247</strain>
    </source>
</reference>
<accession>A0A0L6U8N6</accession>
<feature type="region of interest" description="Disordered" evidence="4">
    <location>
        <begin position="627"/>
        <end position="774"/>
    </location>
</feature>
<dbReference type="STRING" id="27349.A0A0L6U8N6"/>
<name>A0A0L6U8N6_9BASI</name>
<dbReference type="OrthoDB" id="1939643at2759"/>
<evidence type="ECO:0000259" key="6">
    <source>
        <dbReference type="Pfam" id="PF15624"/>
    </source>
</evidence>
<feature type="region of interest" description="Disordered" evidence="4">
    <location>
        <begin position="237"/>
        <end position="424"/>
    </location>
</feature>
<keyword evidence="5" id="KW-0472">Membrane</keyword>
<feature type="compositionally biased region" description="Acidic residues" evidence="4">
    <location>
        <begin position="371"/>
        <end position="382"/>
    </location>
</feature>
<keyword evidence="5" id="KW-0812">Transmembrane</keyword>
<keyword evidence="8" id="KW-1185">Reference proteome</keyword>
<dbReference type="EMBL" id="LAVV01014548">
    <property type="protein sequence ID" value="KNZ44662.1"/>
    <property type="molecule type" value="Genomic_DNA"/>
</dbReference>
<keyword evidence="3" id="KW-0539">Nucleus</keyword>
<keyword evidence="5" id="KW-1133">Transmembrane helix</keyword>
<evidence type="ECO:0000256" key="5">
    <source>
        <dbReference type="SAM" id="Phobius"/>
    </source>
</evidence>
<dbReference type="Pfam" id="PF15624">
    <property type="entry name" value="Mif2_N"/>
    <property type="match status" value="1"/>
</dbReference>
<feature type="compositionally biased region" description="Acidic residues" evidence="4">
    <location>
        <begin position="761"/>
        <end position="774"/>
    </location>
</feature>
<evidence type="ECO:0000313" key="7">
    <source>
        <dbReference type="EMBL" id="KNZ44662.1"/>
    </source>
</evidence>
<dbReference type="GO" id="GO:0005634">
    <property type="term" value="C:nucleus"/>
    <property type="evidence" value="ECO:0007669"/>
    <property type="project" value="UniProtKB-SubCell"/>
</dbReference>
<feature type="compositionally biased region" description="Polar residues" evidence="4">
    <location>
        <begin position="237"/>
        <end position="263"/>
    </location>
</feature>
<feature type="transmembrane region" description="Helical" evidence="5">
    <location>
        <begin position="589"/>
        <end position="610"/>
    </location>
</feature>
<feature type="compositionally biased region" description="Acidic residues" evidence="4">
    <location>
        <begin position="633"/>
        <end position="644"/>
    </location>
</feature>
<dbReference type="AlphaFoldDB" id="A0A0L6U8N6"/>
<dbReference type="GO" id="GO:0000776">
    <property type="term" value="C:kinetochore"/>
    <property type="evidence" value="ECO:0007669"/>
    <property type="project" value="InterPro"/>
</dbReference>
<organism evidence="7 8">
    <name type="scientific">Puccinia sorghi</name>
    <dbReference type="NCBI Taxonomy" id="27349"/>
    <lineage>
        <taxon>Eukaryota</taxon>
        <taxon>Fungi</taxon>
        <taxon>Dikarya</taxon>
        <taxon>Basidiomycota</taxon>
        <taxon>Pucciniomycotina</taxon>
        <taxon>Pucciniomycetes</taxon>
        <taxon>Pucciniales</taxon>
        <taxon>Pucciniaceae</taxon>
        <taxon>Puccinia</taxon>
    </lineage>
</organism>
<dbReference type="GO" id="GO:0051315">
    <property type="term" value="P:attachment of mitotic spindle microtubules to kinetochore"/>
    <property type="evidence" value="ECO:0007669"/>
    <property type="project" value="TreeGrafter"/>
</dbReference>
<evidence type="ECO:0000256" key="1">
    <source>
        <dbReference type="ARBA" id="ARBA00004123"/>
    </source>
</evidence>
<feature type="compositionally biased region" description="Basic and acidic residues" evidence="4">
    <location>
        <begin position="481"/>
        <end position="506"/>
    </location>
</feature>
<feature type="compositionally biased region" description="Basic residues" evidence="4">
    <location>
        <begin position="701"/>
        <end position="719"/>
    </location>
</feature>
<evidence type="ECO:0000256" key="3">
    <source>
        <dbReference type="ARBA" id="ARBA00023242"/>
    </source>
</evidence>
<protein>
    <recommendedName>
        <fullName evidence="6">Mif2 N-terminal domain-containing protein</fullName>
    </recommendedName>
</protein>
<dbReference type="InterPro" id="IPR028386">
    <property type="entry name" value="CENP-C/Mif2/cnp3"/>
</dbReference>
<comment type="subcellular location">
    <subcellularLocation>
        <location evidence="1">Nucleus</location>
    </subcellularLocation>
</comment>
<dbReference type="InterPro" id="IPR028929">
    <property type="entry name" value="Mif2_N"/>
</dbReference>
<feature type="compositionally biased region" description="Basic and acidic residues" evidence="4">
    <location>
        <begin position="747"/>
        <end position="760"/>
    </location>
</feature>
<proteinExistence type="inferred from homology"/>
<feature type="region of interest" description="Disordered" evidence="4">
    <location>
        <begin position="62"/>
        <end position="133"/>
    </location>
</feature>
<evidence type="ECO:0000313" key="8">
    <source>
        <dbReference type="Proteomes" id="UP000037035"/>
    </source>
</evidence>
<dbReference type="GO" id="GO:0051455">
    <property type="term" value="P:spindle attachment to meiosis I kinetochore"/>
    <property type="evidence" value="ECO:0007669"/>
    <property type="project" value="TreeGrafter"/>
</dbReference>
<dbReference type="VEuPathDB" id="FungiDB:VP01_894g4"/>
<dbReference type="PANTHER" id="PTHR16684">
    <property type="entry name" value="CENTROMERE PROTEIN C"/>
    <property type="match status" value="1"/>
</dbReference>
<dbReference type="Proteomes" id="UP000037035">
    <property type="component" value="Unassembled WGS sequence"/>
</dbReference>
<feature type="compositionally biased region" description="Polar residues" evidence="4">
    <location>
        <begin position="648"/>
        <end position="661"/>
    </location>
</feature>
<dbReference type="GO" id="GO:0019237">
    <property type="term" value="F:centromeric DNA binding"/>
    <property type="evidence" value="ECO:0007669"/>
    <property type="project" value="InterPro"/>
</dbReference>
<feature type="domain" description="Mif2 N-terminal" evidence="6">
    <location>
        <begin position="67"/>
        <end position="115"/>
    </location>
</feature>
<feature type="compositionally biased region" description="Acidic residues" evidence="4">
    <location>
        <begin position="727"/>
        <end position="746"/>
    </location>
</feature>
<comment type="similarity">
    <text evidence="2">Belongs to the CENP-C/MIF2 family.</text>
</comment>
<evidence type="ECO:0000256" key="2">
    <source>
        <dbReference type="ARBA" id="ARBA00010291"/>
    </source>
</evidence>
<evidence type="ECO:0000256" key="4">
    <source>
        <dbReference type="SAM" id="MobiDB-lite"/>
    </source>
</evidence>
<dbReference type="PANTHER" id="PTHR16684:SF11">
    <property type="entry name" value="CENTROMERE PROTEIN C"/>
    <property type="match status" value="1"/>
</dbReference>
<sequence>MQDSAGPRIHFLGSFPNQYISGAQTVNNISLSTIPPNRTSIAVHFQFRHLMPPRNRPVASENFHGSFDPGVTGRRTGVEPPLKVRRNSNGIESFSDYFASPRKDPSVSPVGTSNKRPLEDQQSKPIKPIPQRVRNDRPDLFHEIGERGRWVLESCITKTGISPPKNSVRDENGIEAFDDYLIKATEQTNKVIARERRKSIRRKSTSQALHNRKLSVATFVDDDDDDDQDEFIEESMSLLSPDTSGVQHQETRSSHLASGQSSRNHSDQRKSQSGLSDALDQSMRTPNDSDLIDFDVVPEGPIHSHSRQKSYDEQPMTVHDDEDEDDVQNSGGMVAHQSDDASVVSDGFDPQPAPPESLENGESNHPPGLEDIVEVEEEEEDSNTAALGGPADISNVSQAPPPKSRKYNPRPPPQAGVRRGNRQRCPRLDHWRGERVIYGRSTTPDGNQRVIGMLDVVRVPAEPPSSFAATRRNRRAGLQKIKSESVGPHESHSDHRAPEEGWDDKTRPNGIVYSYTKNKDCERAIVCTKKMVTLDVEDQAGQPNSFQFQRVVKDSDFIAGGLMYIPVGGGKPLKPAKDNFYAPCQCMSIAPLLLLLLPACFGFLVARNVYSIRNISQRTAKLTFAQARRATDGESEVDSNEVDEEHSILQSNINDPSTSTKLTKKNHPPETFTNGTNKGRKNNKKNPATRADASTSTTVPKTRKNAKKSAAKKKSRSKEKQKTAPQETEDQDEDEEQQPDEGDDEEARGGENNKDDKGSVEEDDEEEEEAQSSS</sequence>
<gene>
    <name evidence="7" type="ORF">VP01_894g4</name>
</gene>
<dbReference type="GO" id="GO:0051382">
    <property type="term" value="P:kinetochore assembly"/>
    <property type="evidence" value="ECO:0007669"/>
    <property type="project" value="InterPro"/>
</dbReference>
<feature type="region of interest" description="Disordered" evidence="4">
    <location>
        <begin position="479"/>
        <end position="506"/>
    </location>
</feature>
<comment type="caution">
    <text evidence="7">The sequence shown here is derived from an EMBL/GenBank/DDBJ whole genome shotgun (WGS) entry which is preliminary data.</text>
</comment>